<comment type="caution">
    <text evidence="8">The sequence shown here is derived from an EMBL/GenBank/DDBJ whole genome shotgun (WGS) entry which is preliminary data.</text>
</comment>
<dbReference type="SUPFAM" id="SSF50993">
    <property type="entry name" value="Peptidase/esterase 'gauge' domain"/>
    <property type="match status" value="1"/>
</dbReference>
<accession>A0A937HFQ3</accession>
<feature type="domain" description="Peptidase S9A N-terminal" evidence="7">
    <location>
        <begin position="8"/>
        <end position="439"/>
    </location>
</feature>
<keyword evidence="2" id="KW-0645">Protease</keyword>
<keyword evidence="3" id="KW-0378">Hydrolase</keyword>
<evidence type="ECO:0000256" key="4">
    <source>
        <dbReference type="ARBA" id="ARBA00022825"/>
    </source>
</evidence>
<dbReference type="GO" id="GO:0006508">
    <property type="term" value="P:proteolysis"/>
    <property type="evidence" value="ECO:0007669"/>
    <property type="project" value="UniProtKB-KW"/>
</dbReference>
<keyword evidence="4" id="KW-0720">Serine protease</keyword>
<organism evidence="8 9">
    <name type="scientific">PS1 clade bacterium</name>
    <dbReference type="NCBI Taxonomy" id="2175152"/>
    <lineage>
        <taxon>Bacteria</taxon>
        <taxon>Pseudomonadati</taxon>
        <taxon>Pseudomonadota</taxon>
        <taxon>Alphaproteobacteria</taxon>
        <taxon>PS1 clade</taxon>
    </lineage>
</organism>
<dbReference type="Pfam" id="PF00326">
    <property type="entry name" value="Peptidase_S9"/>
    <property type="match status" value="1"/>
</dbReference>
<evidence type="ECO:0000256" key="2">
    <source>
        <dbReference type="ARBA" id="ARBA00022670"/>
    </source>
</evidence>
<evidence type="ECO:0000256" key="5">
    <source>
        <dbReference type="SAM" id="MobiDB-lite"/>
    </source>
</evidence>
<evidence type="ECO:0000313" key="8">
    <source>
        <dbReference type="EMBL" id="MBL6761364.1"/>
    </source>
</evidence>
<dbReference type="AlphaFoldDB" id="A0A937HFQ3"/>
<evidence type="ECO:0000259" key="6">
    <source>
        <dbReference type="Pfam" id="PF00326"/>
    </source>
</evidence>
<dbReference type="InterPro" id="IPR051543">
    <property type="entry name" value="Serine_Peptidase_S9A"/>
</dbReference>
<dbReference type="InterPro" id="IPR029058">
    <property type="entry name" value="AB_hydrolase_fold"/>
</dbReference>
<evidence type="ECO:0000256" key="1">
    <source>
        <dbReference type="ARBA" id="ARBA00005228"/>
    </source>
</evidence>
<dbReference type="Proteomes" id="UP000785783">
    <property type="component" value="Unassembled WGS sequence"/>
</dbReference>
<evidence type="ECO:0000259" key="7">
    <source>
        <dbReference type="Pfam" id="PF02897"/>
    </source>
</evidence>
<dbReference type="InterPro" id="IPR023302">
    <property type="entry name" value="Pept_S9A_N"/>
</dbReference>
<dbReference type="GO" id="GO:0004252">
    <property type="term" value="F:serine-type endopeptidase activity"/>
    <property type="evidence" value="ECO:0007669"/>
    <property type="project" value="InterPro"/>
</dbReference>
<sequence>MKAPPGAPETAEKPFSDTHHNITRTDPYAWLRDDNWQAVMKDPQALDAEIRAHLEAENAYTDKVMAPTAALQEKLFAEMRGRIQEDDASVPMNEGTLAWATRYVAGGEHLLICCGPRDSDTDTMRVIVDGNKEAEGKDFFKIINHAPDPQAKLLAWAYDDKGSEYFTIRLRRIMAEDEGDTDKTTDTDDILQDTGGSFGWSACGQFLFYVAIDENHRPRKIMRHALGTPQNDDVCVYEEDDCGFFIGLSETRSGRFLVISAHDHETAEALLIDAHNPEVAPICVAPRETGIEYEVDDDAARDRLVIVTNWDADNTGNIGKKAEDFQIVTAPVPKATGDKSSWQVLRPHQAGCLVLDALPFAEHMAVLLRENALPRIALVNLANGHETQIAFDEEAYDVSFGSMAEYDTRNLRFTYASMTTPTQTFDYDMTTDTRALRKTQSVPSGHASEDYVTRRITATGHDGAQIPVSLLYHKDTPLDGSAPVLLYGYGSYGITIPAAFSVTRLSLVDRGFIYAIAHIRGGKACGHDWFMQGRGPKKTNTFRDFVSSAEALIEQGFTKAGQISIHGGSAGGLLVGATVNLAPELFCSAVAEVPFVDVLTTMLDATLPLTPPEWPEWGNPIESAEAYQLIAGYAPYENIEAKAYPHILATAGLTDPRVTYWEPTKWIARLRATRQDEGLSLLRTEMTAGHGGKAGRFNQLHEIAFVYAFVLLAHEADLGG</sequence>
<evidence type="ECO:0000256" key="3">
    <source>
        <dbReference type="ARBA" id="ARBA00022801"/>
    </source>
</evidence>
<dbReference type="Pfam" id="PF02897">
    <property type="entry name" value="Peptidase_S9_N"/>
    <property type="match status" value="1"/>
</dbReference>
<dbReference type="PRINTS" id="PR00862">
    <property type="entry name" value="PROLIGOPTASE"/>
</dbReference>
<dbReference type="InterPro" id="IPR001375">
    <property type="entry name" value="Peptidase_S9_cat"/>
</dbReference>
<dbReference type="PANTHER" id="PTHR11757">
    <property type="entry name" value="PROTEASE FAMILY S9A OLIGOPEPTIDASE"/>
    <property type="match status" value="1"/>
</dbReference>
<protein>
    <submittedName>
        <fullName evidence="8">S9 family peptidase</fullName>
    </submittedName>
</protein>
<name>A0A937HFQ3_9PROT</name>
<dbReference type="InterPro" id="IPR002470">
    <property type="entry name" value="Peptidase_S9A"/>
</dbReference>
<dbReference type="EMBL" id="JADHOK010000009">
    <property type="protein sequence ID" value="MBL6761364.1"/>
    <property type="molecule type" value="Genomic_DNA"/>
</dbReference>
<gene>
    <name evidence="8" type="ORF">ISQ19_01555</name>
</gene>
<dbReference type="Gene3D" id="3.40.50.1820">
    <property type="entry name" value="alpha/beta hydrolase"/>
    <property type="match status" value="1"/>
</dbReference>
<feature type="compositionally biased region" description="Basic and acidic residues" evidence="5">
    <location>
        <begin position="10"/>
        <end position="20"/>
    </location>
</feature>
<dbReference type="Gene3D" id="2.130.10.120">
    <property type="entry name" value="Prolyl oligopeptidase, N-terminal domain"/>
    <property type="match status" value="1"/>
</dbReference>
<feature type="region of interest" description="Disordered" evidence="5">
    <location>
        <begin position="1"/>
        <end position="22"/>
    </location>
</feature>
<dbReference type="PANTHER" id="PTHR11757:SF19">
    <property type="entry name" value="PROLYL ENDOPEPTIDASE-LIKE"/>
    <property type="match status" value="1"/>
</dbReference>
<comment type="similarity">
    <text evidence="1">Belongs to the peptidase S9A family.</text>
</comment>
<proteinExistence type="inferred from homology"/>
<reference evidence="8" key="1">
    <citation type="submission" date="2020-10" db="EMBL/GenBank/DDBJ databases">
        <title>Microbiome of the Black Sea water column analyzed by genome centric metagenomics.</title>
        <authorList>
            <person name="Cabello-Yeves P.J."/>
            <person name="Callieri C."/>
            <person name="Picazo A."/>
            <person name="Mehrshad M."/>
            <person name="Haro-Moreno J.M."/>
            <person name="Roda-Garcia J."/>
            <person name="Dzembekova N."/>
            <person name="Slabakova V."/>
            <person name="Slabakova N."/>
            <person name="Moncheva S."/>
            <person name="Rodriguez-Valera F."/>
        </authorList>
    </citation>
    <scope>NUCLEOTIDE SEQUENCE</scope>
    <source>
        <strain evidence="8">BS307-5m-G5</strain>
    </source>
</reference>
<feature type="domain" description="Peptidase S9 prolyl oligopeptidase catalytic" evidence="6">
    <location>
        <begin position="500"/>
        <end position="710"/>
    </location>
</feature>
<evidence type="ECO:0000313" key="9">
    <source>
        <dbReference type="Proteomes" id="UP000785783"/>
    </source>
</evidence>
<dbReference type="SUPFAM" id="SSF53474">
    <property type="entry name" value="alpha/beta-Hydrolases"/>
    <property type="match status" value="1"/>
</dbReference>